<feature type="region of interest" description="Disordered" evidence="1">
    <location>
        <begin position="812"/>
        <end position="832"/>
    </location>
</feature>
<evidence type="ECO:0000313" key="3">
    <source>
        <dbReference type="EnsemblPlants" id="AUR62018535-RA:cds"/>
    </source>
</evidence>
<organism evidence="3 4">
    <name type="scientific">Chenopodium quinoa</name>
    <name type="common">Quinoa</name>
    <dbReference type="NCBI Taxonomy" id="63459"/>
    <lineage>
        <taxon>Eukaryota</taxon>
        <taxon>Viridiplantae</taxon>
        <taxon>Streptophyta</taxon>
        <taxon>Embryophyta</taxon>
        <taxon>Tracheophyta</taxon>
        <taxon>Spermatophyta</taxon>
        <taxon>Magnoliopsida</taxon>
        <taxon>eudicotyledons</taxon>
        <taxon>Gunneridae</taxon>
        <taxon>Pentapetalae</taxon>
        <taxon>Caryophyllales</taxon>
        <taxon>Chenopodiaceae</taxon>
        <taxon>Chenopodioideae</taxon>
        <taxon>Atripliceae</taxon>
        <taxon>Chenopodium</taxon>
    </lineage>
</organism>
<reference evidence="3" key="1">
    <citation type="journal article" date="2017" name="Nature">
        <title>The genome of Chenopodium quinoa.</title>
        <authorList>
            <person name="Jarvis D.E."/>
            <person name="Ho Y.S."/>
            <person name="Lightfoot D.J."/>
            <person name="Schmoeckel S.M."/>
            <person name="Li B."/>
            <person name="Borm T.J.A."/>
            <person name="Ohyanagi H."/>
            <person name="Mineta K."/>
            <person name="Michell C.T."/>
            <person name="Saber N."/>
            <person name="Kharbatia N.M."/>
            <person name="Rupper R.R."/>
            <person name="Sharp A.R."/>
            <person name="Dally N."/>
            <person name="Boughton B.A."/>
            <person name="Woo Y.H."/>
            <person name="Gao G."/>
            <person name="Schijlen E.G.W.M."/>
            <person name="Guo X."/>
            <person name="Momin A.A."/>
            <person name="Negrao S."/>
            <person name="Al-Babili S."/>
            <person name="Gehring C."/>
            <person name="Roessner U."/>
            <person name="Jung C."/>
            <person name="Murphy K."/>
            <person name="Arold S.T."/>
            <person name="Gojobori T."/>
            <person name="van der Linden C.G."/>
            <person name="van Loo E.N."/>
            <person name="Jellen E.N."/>
            <person name="Maughan P.J."/>
            <person name="Tester M."/>
        </authorList>
    </citation>
    <scope>NUCLEOTIDE SEQUENCE [LARGE SCALE GENOMIC DNA]</scope>
    <source>
        <strain evidence="3">cv. PI 614886</strain>
    </source>
</reference>
<name>A0A803LTJ1_CHEQI</name>
<gene>
    <name evidence="3" type="primary">LOC110711756</name>
</gene>
<dbReference type="KEGG" id="cqi:110711756"/>
<dbReference type="Proteomes" id="UP000596660">
    <property type="component" value="Unplaced"/>
</dbReference>
<dbReference type="RefSeq" id="XP_021745866.1">
    <property type="nucleotide sequence ID" value="XM_021890174.1"/>
</dbReference>
<dbReference type="PANTHER" id="PTHR35746">
    <property type="entry name" value="PENTATRICOPEPTIDE REPEAT (PPR) SUPERFAMILY PROTEIN"/>
    <property type="match status" value="1"/>
</dbReference>
<dbReference type="OrthoDB" id="1939753at2759"/>
<proteinExistence type="predicted"/>
<keyword evidence="4" id="KW-1185">Reference proteome</keyword>
<feature type="compositionally biased region" description="Polar residues" evidence="1">
    <location>
        <begin position="90"/>
        <end position="107"/>
    </location>
</feature>
<sequence>METQDHKKPKQSGYEGHSGGVHVCTKCGWPFPKPHPSAKHRRAHKKVCGTVEGYRLDNDAQDKTHLMDGSDGEHASDDEHKTPSGKVVETTINRRTSSGVGNRSSRSTRSEDEVFTDAVTEFADTPSPGEASDGGIHRFYSMQRVTQNDLDDIKHAVEKADADNLRAPSTHLNDNQDQVQPAQNLEGENDRLEAEAGILSQDHMPSFTSGPAPASASITVENKNEDEAADETTEEASEYVSVLRDMDKGILGPVSNGELAKSAVMKIIGSENNVKCSQAAGQPVEVIDPASGSSAKLSDVTVDHGLKSGANADVYVLAAPDALLPHKHPDRAVEDLDHETSESKKVYSEDNVLKSVGVMEGKLNQDVGQISIAEQNPVGEPVHLPDVEASEGDISNFSCEVVSDLKTENLGEKISCAEEQKPIIALNNVFPEEQKPTVALNNIFPEEQKPIFAADNPEFTSNGAFNTSNGVKTNAEHVVLQEIIDNEVSRSLLLASDVDTTEFRNEVVSDFKTENLEEKSFSCAEEQKPIVALNNVFPEEQKPIVALNNVILEELKPSVAADNQEFTSNEASNGVKSTTEHVVSQEIGDSDVSGSLLLAEHAINDILPQSKELSNIHGNSDTGNNENVGAVRTHLDGSEIRYGGEGNEAVNAETAPSGSIIAGSHDGIHETFEVNRFHDHIKSDTTADSGDLMAGHTLPMVESTVGSAGGAEFIGEDSLGAISKTDNVPGSISKMISTESSVVCDNAQHSLKSSATVDDTCTEKSAEEADDVFEGDRIVKPHIAISGADILPDSSSQTDSLEGNWGSVSVMSAVSDTPPANDTPALNQSQVSASKDNGSLELKPMMESQHPESKLSVDPVVGAIEGVSEIQTLEEQKEKGSALQTSWSTSIAHLDNAPHGGKRNEEIIAKVTNWSTEKQHLPLKTLLGEATARSRAESPIHTQMKPQTDETPVANNDVSKTENVILSSNNPIPEASKIEMGKEWNSPARYPVNIKTEKRKGKNKPYWAPFLCCSSVNAR</sequence>
<dbReference type="OMA" id="TEGITNE"/>
<reference evidence="3" key="2">
    <citation type="submission" date="2021-03" db="UniProtKB">
        <authorList>
            <consortium name="EnsemblPlants"/>
        </authorList>
    </citation>
    <scope>IDENTIFICATION</scope>
</reference>
<dbReference type="AlphaFoldDB" id="A0A803LTJ1"/>
<accession>A0A803LTJ1</accession>
<dbReference type="GeneID" id="110711756"/>
<dbReference type="PROSITE" id="PS00028">
    <property type="entry name" value="ZINC_FINGER_C2H2_1"/>
    <property type="match status" value="1"/>
</dbReference>
<feature type="compositionally biased region" description="Basic and acidic residues" evidence="1">
    <location>
        <begin position="59"/>
        <end position="82"/>
    </location>
</feature>
<dbReference type="Gramene" id="AUR62018535-RA">
    <property type="protein sequence ID" value="AUR62018535-RA:cds"/>
    <property type="gene ID" value="AUR62018535"/>
</dbReference>
<feature type="region of interest" description="Disordered" evidence="1">
    <location>
        <begin position="935"/>
        <end position="956"/>
    </location>
</feature>
<feature type="domain" description="C2H2-type" evidence="2">
    <location>
        <begin position="24"/>
        <end position="44"/>
    </location>
</feature>
<feature type="region of interest" description="Disordered" evidence="1">
    <location>
        <begin position="59"/>
        <end position="113"/>
    </location>
</feature>
<feature type="compositionally biased region" description="Polar residues" evidence="1">
    <location>
        <begin position="940"/>
        <end position="956"/>
    </location>
</feature>
<dbReference type="EnsemblPlants" id="AUR62018535-RA">
    <property type="protein sequence ID" value="AUR62018535-RA:cds"/>
    <property type="gene ID" value="AUR62018535"/>
</dbReference>
<dbReference type="PANTHER" id="PTHR35746:SF1">
    <property type="entry name" value="PENTATRICOPEPTIDE REPEAT (PPR) SUPERFAMILY PROTEIN"/>
    <property type="match status" value="1"/>
</dbReference>
<dbReference type="InterPro" id="IPR013087">
    <property type="entry name" value="Znf_C2H2_type"/>
</dbReference>
<protein>
    <recommendedName>
        <fullName evidence="2">C2H2-type domain-containing protein</fullName>
    </recommendedName>
</protein>
<evidence type="ECO:0000259" key="2">
    <source>
        <dbReference type="PROSITE" id="PS00028"/>
    </source>
</evidence>
<evidence type="ECO:0000313" key="4">
    <source>
        <dbReference type="Proteomes" id="UP000596660"/>
    </source>
</evidence>
<evidence type="ECO:0000256" key="1">
    <source>
        <dbReference type="SAM" id="MobiDB-lite"/>
    </source>
</evidence>